<evidence type="ECO:0000313" key="3">
    <source>
        <dbReference type="EMBL" id="RRS02986.1"/>
    </source>
</evidence>
<evidence type="ECO:0000256" key="1">
    <source>
        <dbReference type="SAM" id="MobiDB-lite"/>
    </source>
</evidence>
<protein>
    <submittedName>
        <fullName evidence="3">Uncharacterized protein</fullName>
    </submittedName>
</protein>
<organism evidence="3 4">
    <name type="scientific">Aquabacterium soli</name>
    <dbReference type="NCBI Taxonomy" id="2493092"/>
    <lineage>
        <taxon>Bacteria</taxon>
        <taxon>Pseudomonadati</taxon>
        <taxon>Pseudomonadota</taxon>
        <taxon>Betaproteobacteria</taxon>
        <taxon>Burkholderiales</taxon>
        <taxon>Aquabacterium</taxon>
    </lineage>
</organism>
<proteinExistence type="predicted"/>
<dbReference type="EMBL" id="RSED01000016">
    <property type="protein sequence ID" value="RRS02986.1"/>
    <property type="molecule type" value="Genomic_DNA"/>
</dbReference>
<dbReference type="AlphaFoldDB" id="A0A3R8TR65"/>
<comment type="caution">
    <text evidence="3">The sequence shown here is derived from an EMBL/GenBank/DDBJ whole genome shotgun (WGS) entry which is preliminary data.</text>
</comment>
<keyword evidence="2" id="KW-0732">Signal</keyword>
<feature type="signal peptide" evidence="2">
    <location>
        <begin position="1"/>
        <end position="24"/>
    </location>
</feature>
<accession>A0A3R8TR65</accession>
<keyword evidence="4" id="KW-1185">Reference proteome</keyword>
<name>A0A3R8TR65_9BURK</name>
<feature type="compositionally biased region" description="Basic and acidic residues" evidence="1">
    <location>
        <begin position="30"/>
        <end position="39"/>
    </location>
</feature>
<feature type="region of interest" description="Disordered" evidence="1">
    <location>
        <begin position="26"/>
        <end position="46"/>
    </location>
</feature>
<dbReference type="Proteomes" id="UP000269265">
    <property type="component" value="Unassembled WGS sequence"/>
</dbReference>
<feature type="chain" id="PRO_5018660073" evidence="2">
    <location>
        <begin position="25"/>
        <end position="512"/>
    </location>
</feature>
<dbReference type="PROSITE" id="PS51257">
    <property type="entry name" value="PROKAR_LIPOPROTEIN"/>
    <property type="match status" value="1"/>
</dbReference>
<evidence type="ECO:0000256" key="2">
    <source>
        <dbReference type="SAM" id="SignalP"/>
    </source>
</evidence>
<gene>
    <name evidence="3" type="ORF">EIP75_17750</name>
</gene>
<dbReference type="OrthoDB" id="9152679at2"/>
<evidence type="ECO:0000313" key="4">
    <source>
        <dbReference type="Proteomes" id="UP000269265"/>
    </source>
</evidence>
<dbReference type="RefSeq" id="WP_125244622.1">
    <property type="nucleotide sequence ID" value="NZ_RSED01000016.1"/>
</dbReference>
<reference evidence="3 4" key="1">
    <citation type="submission" date="2018-12" db="EMBL/GenBank/DDBJ databases">
        <title>The whole draft genome of Aquabacterium sp. SJQ9.</title>
        <authorList>
            <person name="Sun L."/>
            <person name="Gao X."/>
            <person name="Chen W."/>
            <person name="Huang K."/>
        </authorList>
    </citation>
    <scope>NUCLEOTIDE SEQUENCE [LARGE SCALE GENOMIC DNA]</scope>
    <source>
        <strain evidence="3 4">SJQ9</strain>
    </source>
</reference>
<sequence>MKLIKKWGRPAVMACMLATLSACGGGGGSGKDDRADPKNAADGLGDYGEVPGTVKLGRVTQSSGSAGGGIYNGVTSALDDAGRALVAWRVDTGSFTTSQAAWAESSSTGAWSTTQSLPQASNISLYGMALRMNANGDAVLGWVDAGNNTTLSYGRRAIRYTAGAGWSTTILDLSGGTQYSTTGHPIDWDLQLLSDGRLITKVAASGGPASVLEIDTGGNPSTALTATTEANRTAFAFRPDGNGYRYMLEDSSSTPGAVELVFQRASVQLGPLGPLPIATYAGLCSYPSWYSAPSITAATASSERSVVAVLSRETSTSSCDTHNLQLLAVSDPSSIRADTQRANAFGSWLPVPPTLAMDQAGNTLAVWKEATGTQYGVQTGNTYRLMWAQALAGQAWSTPQTLIPNLASLGTIPNDGRIVVSMNRSGQAVAALVLNDLTGSSINASIVLSRFDFTTGWSDWKRVANKLMVSDPSVSINASGAALLAYTAIDGRRIDGKAPSVVSTSFAYAWRF</sequence>